<sequence length="273" mass="28296">MLTLMVVATGRPGDPASDKAADAMLASFSHPSIDHLVERRVVHLEGRMLQAALEEEIREASPSLVVIGSEHLAAGATSVGAAALGHASHAGALGAGGAATTSLAMALVRLALPVPLLVAKSSSVGEFFSAKWEVGSKAPPPPLRVALEASTSSLSMLTWLMARLDPARDPLLVVRLDGLEKDGTEPMQTTRLLATFANEAAARGFGVSKHAMAEGHVAGLPPLVLQERVDLLAVAAPSSKVTPPHVLELLRSARTNVLVWRPAIKQGVQALGA</sequence>
<evidence type="ECO:0008006" key="2">
    <source>
        <dbReference type="Google" id="ProtNLM"/>
    </source>
</evidence>
<accession>A0A7R9YR11</accession>
<organism evidence="1">
    <name type="scientific">Chlamydomonas euryale</name>
    <dbReference type="NCBI Taxonomy" id="1486919"/>
    <lineage>
        <taxon>Eukaryota</taxon>
        <taxon>Viridiplantae</taxon>
        <taxon>Chlorophyta</taxon>
        <taxon>core chlorophytes</taxon>
        <taxon>Chlorophyceae</taxon>
        <taxon>CS clade</taxon>
        <taxon>Chlamydomonadales</taxon>
        <taxon>Chlamydomonadaceae</taxon>
        <taxon>Chlamydomonas</taxon>
    </lineage>
</organism>
<protein>
    <recommendedName>
        <fullName evidence="2">UspA domain-containing protein</fullName>
    </recommendedName>
</protein>
<dbReference type="EMBL" id="HBEC01003897">
    <property type="protein sequence ID" value="CAD8281759.1"/>
    <property type="molecule type" value="Transcribed_RNA"/>
</dbReference>
<reference evidence="1" key="1">
    <citation type="submission" date="2021-01" db="EMBL/GenBank/DDBJ databases">
        <authorList>
            <person name="Corre E."/>
            <person name="Pelletier E."/>
            <person name="Niang G."/>
            <person name="Scheremetjew M."/>
            <person name="Finn R."/>
            <person name="Kale V."/>
            <person name="Holt S."/>
            <person name="Cochrane G."/>
            <person name="Meng A."/>
            <person name="Brown T."/>
            <person name="Cohen L."/>
        </authorList>
    </citation>
    <scope>NUCLEOTIDE SEQUENCE</scope>
    <source>
        <strain evidence="1">CCMP219</strain>
    </source>
</reference>
<name>A0A7R9YR11_9CHLO</name>
<gene>
    <name evidence="1" type="ORF">CEUR00632_LOCUS1794</name>
</gene>
<proteinExistence type="predicted"/>
<evidence type="ECO:0000313" key="1">
    <source>
        <dbReference type="EMBL" id="CAD8281759.1"/>
    </source>
</evidence>
<dbReference type="AlphaFoldDB" id="A0A7R9YR11"/>